<dbReference type="InterPro" id="IPR003593">
    <property type="entry name" value="AAA+_ATPase"/>
</dbReference>
<keyword evidence="11" id="KW-1185">Reference proteome</keyword>
<evidence type="ECO:0000256" key="7">
    <source>
        <dbReference type="ARBA" id="ARBA00023136"/>
    </source>
</evidence>
<dbReference type="Pfam" id="PF19055">
    <property type="entry name" value="ABC2_membrane_7"/>
    <property type="match status" value="1"/>
</dbReference>
<dbReference type="PANTHER" id="PTHR48041:SF139">
    <property type="entry name" value="PROTEIN SCARLET"/>
    <property type="match status" value="1"/>
</dbReference>
<reference evidence="10 11" key="1">
    <citation type="journal article" date="2010" name="Nature">
        <title>The Ectocarpus genome and the independent evolution of multicellularity in brown algae.</title>
        <authorList>
            <person name="Cock J.M."/>
            <person name="Sterck L."/>
            <person name="Rouze P."/>
            <person name="Scornet D."/>
            <person name="Allen A.E."/>
            <person name="Amoutzias G."/>
            <person name="Anthouard V."/>
            <person name="Artiguenave F."/>
            <person name="Aury J.M."/>
            <person name="Badger J.H."/>
            <person name="Beszteri B."/>
            <person name="Billiau K."/>
            <person name="Bonnet E."/>
            <person name="Bothwell J.H."/>
            <person name="Bowler C."/>
            <person name="Boyen C."/>
            <person name="Brownlee C."/>
            <person name="Carrano C.J."/>
            <person name="Charrier B."/>
            <person name="Cho G.Y."/>
            <person name="Coelho S.M."/>
            <person name="Collen J."/>
            <person name="Corre E."/>
            <person name="Da Silva C."/>
            <person name="Delage L."/>
            <person name="Delaroque N."/>
            <person name="Dittami S.M."/>
            <person name="Doulbeau S."/>
            <person name="Elias M."/>
            <person name="Farnham G."/>
            <person name="Gachon C.M."/>
            <person name="Gschloessl B."/>
            <person name="Heesch S."/>
            <person name="Jabbari K."/>
            <person name="Jubin C."/>
            <person name="Kawai H."/>
            <person name="Kimura K."/>
            <person name="Kloareg B."/>
            <person name="Kupper F.C."/>
            <person name="Lang D."/>
            <person name="Le Bail A."/>
            <person name="Leblanc C."/>
            <person name="Lerouge P."/>
            <person name="Lohr M."/>
            <person name="Lopez P.J."/>
            <person name="Martens C."/>
            <person name="Maumus F."/>
            <person name="Michel G."/>
            <person name="Miranda-Saavedra D."/>
            <person name="Morales J."/>
            <person name="Moreau H."/>
            <person name="Motomura T."/>
            <person name="Nagasato C."/>
            <person name="Napoli C.A."/>
            <person name="Nelson D.R."/>
            <person name="Nyvall-Collen P."/>
            <person name="Peters A.F."/>
            <person name="Pommier C."/>
            <person name="Potin P."/>
            <person name="Poulain J."/>
            <person name="Quesneville H."/>
            <person name="Read B."/>
            <person name="Rensing S.A."/>
            <person name="Ritter A."/>
            <person name="Rousvoal S."/>
            <person name="Samanta M."/>
            <person name="Samson G."/>
            <person name="Schroeder D.C."/>
            <person name="Segurens B."/>
            <person name="Strittmatter M."/>
            <person name="Tonon T."/>
            <person name="Tregear J.W."/>
            <person name="Valentin K."/>
            <person name="von Dassow P."/>
            <person name="Yamagishi T."/>
            <person name="Van de Peer Y."/>
            <person name="Wincker P."/>
        </authorList>
    </citation>
    <scope>NUCLEOTIDE SEQUENCE [LARGE SCALE GENOMIC DNA]</scope>
    <source>
        <strain evidence="11">Ec32 / CCAP1310/4</strain>
    </source>
</reference>
<dbReference type="GO" id="GO:0005524">
    <property type="term" value="F:ATP binding"/>
    <property type="evidence" value="ECO:0007669"/>
    <property type="project" value="UniProtKB-KW"/>
</dbReference>
<keyword evidence="4" id="KW-0547">Nucleotide-binding</keyword>
<dbReference type="GO" id="GO:0016020">
    <property type="term" value="C:membrane"/>
    <property type="evidence" value="ECO:0007669"/>
    <property type="project" value="UniProtKB-SubCell"/>
</dbReference>
<sequence>MLRSSNEWQKRNNRVPDAESKRQRRAPITRVEMMSPQAGEDLERGSRNGAAAPLGKPRNSPDEPKVDLRFRDVRYSVEVSKTKASLMGGEAGVKHILRGVSGAVESGQILAIIGSSGAGKTSLLDVLVGKVSARTKGLNITGDVNVNGKAMSKSFFLENAAYVPQEDRLWSALTVRENLTFACKMYSPMLSRGECSKRVDEVLVSLGLEGCQHTKVGNIFLKGTSGGEKRRTSIGVELVFLRKILFLDEPTSGLDAGSASEIMDLLRGLASDTGMIIITSVHQPSSRVFNSFDQVMLLTMGQTAYFGPAVDSLAHFARLGHEPKGLVNPADYLLEITNSHFSDTKAVQRLADAWKETPACRALDTRLCAPVSPPLAEGSKAGWLSSFLQLRALVVRTSMNSLRDPAVYALRFTV</sequence>
<evidence type="ECO:0000256" key="1">
    <source>
        <dbReference type="ARBA" id="ARBA00004141"/>
    </source>
</evidence>
<dbReference type="InterPro" id="IPR027417">
    <property type="entry name" value="P-loop_NTPase"/>
</dbReference>
<keyword evidence="2" id="KW-0813">Transport</keyword>
<evidence type="ECO:0000256" key="3">
    <source>
        <dbReference type="ARBA" id="ARBA00022692"/>
    </source>
</evidence>
<dbReference type="OMA" id="KETIAYP"/>
<evidence type="ECO:0000313" key="10">
    <source>
        <dbReference type="EMBL" id="CBJ26999.1"/>
    </source>
</evidence>
<protein>
    <submittedName>
        <fullName evidence="10">ATP-binding cassette superfamily</fullName>
    </submittedName>
</protein>
<organism evidence="10 11">
    <name type="scientific">Ectocarpus siliculosus</name>
    <name type="common">Brown alga</name>
    <name type="synonym">Conferva siliculosa</name>
    <dbReference type="NCBI Taxonomy" id="2880"/>
    <lineage>
        <taxon>Eukaryota</taxon>
        <taxon>Sar</taxon>
        <taxon>Stramenopiles</taxon>
        <taxon>Ochrophyta</taxon>
        <taxon>PX clade</taxon>
        <taxon>Phaeophyceae</taxon>
        <taxon>Ectocarpales</taxon>
        <taxon>Ectocarpaceae</taxon>
        <taxon>Ectocarpus</taxon>
    </lineage>
</organism>
<evidence type="ECO:0000256" key="2">
    <source>
        <dbReference type="ARBA" id="ARBA00022448"/>
    </source>
</evidence>
<evidence type="ECO:0000256" key="5">
    <source>
        <dbReference type="ARBA" id="ARBA00022840"/>
    </source>
</evidence>
<keyword evidence="6" id="KW-1133">Transmembrane helix</keyword>
<dbReference type="InParanoid" id="D7G3K1"/>
<dbReference type="GO" id="GO:0016887">
    <property type="term" value="F:ATP hydrolysis activity"/>
    <property type="evidence" value="ECO:0007669"/>
    <property type="project" value="InterPro"/>
</dbReference>
<proteinExistence type="predicted"/>
<keyword evidence="3" id="KW-0812">Transmembrane</keyword>
<evidence type="ECO:0000313" key="11">
    <source>
        <dbReference type="Proteomes" id="UP000002630"/>
    </source>
</evidence>
<gene>
    <name evidence="10" type="ORF">Esi_0051_0109</name>
</gene>
<comment type="subcellular location">
    <subcellularLocation>
        <location evidence="1">Membrane</location>
        <topology evidence="1">Multi-pass membrane protein</topology>
    </subcellularLocation>
</comment>
<evidence type="ECO:0000256" key="6">
    <source>
        <dbReference type="ARBA" id="ARBA00022989"/>
    </source>
</evidence>
<dbReference type="STRING" id="2880.D7G3K1"/>
<feature type="region of interest" description="Disordered" evidence="8">
    <location>
        <begin position="1"/>
        <end position="66"/>
    </location>
</feature>
<dbReference type="EMBL" id="FN649749">
    <property type="protein sequence ID" value="CBJ26999.1"/>
    <property type="molecule type" value="Genomic_DNA"/>
</dbReference>
<dbReference type="SUPFAM" id="SSF52540">
    <property type="entry name" value="P-loop containing nucleoside triphosphate hydrolases"/>
    <property type="match status" value="1"/>
</dbReference>
<name>D7G3K1_ECTSI</name>
<dbReference type="eggNOG" id="KOG0061">
    <property type="taxonomic scope" value="Eukaryota"/>
</dbReference>
<dbReference type="Gene3D" id="3.40.50.300">
    <property type="entry name" value="P-loop containing nucleotide triphosphate hydrolases"/>
    <property type="match status" value="1"/>
</dbReference>
<dbReference type="SMART" id="SM00382">
    <property type="entry name" value="AAA"/>
    <property type="match status" value="1"/>
</dbReference>
<dbReference type="InterPro" id="IPR003439">
    <property type="entry name" value="ABC_transporter-like_ATP-bd"/>
</dbReference>
<dbReference type="PANTHER" id="PTHR48041">
    <property type="entry name" value="ABC TRANSPORTER G FAMILY MEMBER 28"/>
    <property type="match status" value="1"/>
</dbReference>
<evidence type="ECO:0000259" key="9">
    <source>
        <dbReference type="PROSITE" id="PS50893"/>
    </source>
</evidence>
<feature type="domain" description="ABC transporter" evidence="9">
    <location>
        <begin position="68"/>
        <end position="325"/>
    </location>
</feature>
<feature type="compositionally biased region" description="Basic and acidic residues" evidence="8">
    <location>
        <begin position="8"/>
        <end position="21"/>
    </location>
</feature>
<dbReference type="Proteomes" id="UP000002630">
    <property type="component" value="Linkage Group LG24"/>
</dbReference>
<dbReference type="PROSITE" id="PS50893">
    <property type="entry name" value="ABC_TRANSPORTER_2"/>
    <property type="match status" value="1"/>
</dbReference>
<keyword evidence="5 10" id="KW-0067">ATP-binding</keyword>
<evidence type="ECO:0000256" key="8">
    <source>
        <dbReference type="SAM" id="MobiDB-lite"/>
    </source>
</evidence>
<dbReference type="InterPro" id="IPR043926">
    <property type="entry name" value="ABCG_dom"/>
</dbReference>
<keyword evidence="7" id="KW-0472">Membrane</keyword>
<accession>D7G3K1</accession>
<dbReference type="AlphaFoldDB" id="D7G3K1"/>
<dbReference type="OrthoDB" id="66620at2759"/>
<evidence type="ECO:0000256" key="4">
    <source>
        <dbReference type="ARBA" id="ARBA00022741"/>
    </source>
</evidence>
<dbReference type="Pfam" id="PF00005">
    <property type="entry name" value="ABC_tran"/>
    <property type="match status" value="1"/>
</dbReference>
<dbReference type="GO" id="GO:0140359">
    <property type="term" value="F:ABC-type transporter activity"/>
    <property type="evidence" value="ECO:0007669"/>
    <property type="project" value="InterPro"/>
</dbReference>
<dbReference type="InterPro" id="IPR050352">
    <property type="entry name" value="ABCG_transporters"/>
</dbReference>
<dbReference type="EMBL" id="FN648719">
    <property type="protein sequence ID" value="CBJ26999.1"/>
    <property type="molecule type" value="Genomic_DNA"/>
</dbReference>